<organism evidence="1 2">
    <name type="scientific">Sporotomaculum syntrophicum</name>
    <dbReference type="NCBI Taxonomy" id="182264"/>
    <lineage>
        <taxon>Bacteria</taxon>
        <taxon>Bacillati</taxon>
        <taxon>Bacillota</taxon>
        <taxon>Clostridia</taxon>
        <taxon>Eubacteriales</taxon>
        <taxon>Desulfallaceae</taxon>
        <taxon>Sporotomaculum</taxon>
    </lineage>
</organism>
<dbReference type="EMBL" id="LSRS01000003">
    <property type="protein sequence ID" value="KAF1085551.1"/>
    <property type="molecule type" value="Genomic_DNA"/>
</dbReference>
<keyword evidence="2" id="KW-1185">Reference proteome</keyword>
<evidence type="ECO:0000313" key="1">
    <source>
        <dbReference type="EMBL" id="KAF1085551.1"/>
    </source>
</evidence>
<comment type="caution">
    <text evidence="1">The sequence shown here is derived from an EMBL/GenBank/DDBJ whole genome shotgun (WGS) entry which is preliminary data.</text>
</comment>
<proteinExistence type="predicted"/>
<gene>
    <name evidence="1" type="ORF">SPSYN_01694</name>
</gene>
<dbReference type="Pfam" id="PF09485">
    <property type="entry name" value="CRISPR_Cse2"/>
    <property type="match status" value="1"/>
</dbReference>
<evidence type="ECO:0000313" key="2">
    <source>
        <dbReference type="Proteomes" id="UP000798488"/>
    </source>
</evidence>
<dbReference type="InterPro" id="IPR038287">
    <property type="entry name" value="Cse2_sf"/>
</dbReference>
<dbReference type="Gene3D" id="1.10.520.40">
    <property type="entry name" value="CRISPR-associated protein Cse2"/>
    <property type="match status" value="1"/>
</dbReference>
<dbReference type="AlphaFoldDB" id="A0A9D2WRF7"/>
<protein>
    <submittedName>
        <fullName evidence="1">CRISPR-associated protein Cse2</fullName>
    </submittedName>
</protein>
<accession>A0A9D2WRF7</accession>
<dbReference type="CDD" id="cd09731">
    <property type="entry name" value="Cse2_I-E"/>
    <property type="match status" value="1"/>
</dbReference>
<name>A0A9D2WRF7_9FIRM</name>
<sequence>MVYAFVRSKTNVLDQDSPWAKAALAKLRRGIGKTPGENPEIWEITLGDLPKQLTFKGKDDNYKPTAAEWAIHTALTLYALHRQGKSASMSAAGNSLGAAARKLKSPDGNNEQSLKRRFDAVTTAKDLPELAHHARGLVQLFKAAEPPVTLDYPRFAADLYRYQFTDARDQVRLRWGQDFWASARDSAEKTENGQG</sequence>
<dbReference type="InterPro" id="IPR013382">
    <property type="entry name" value="CRISPR-assoc_prot_Cse2"/>
</dbReference>
<reference evidence="1" key="1">
    <citation type="submission" date="2016-02" db="EMBL/GenBank/DDBJ databases">
        <title>Draft Genome Sequence of Sporotomaculum syntrophicum Strain FB, a Syntrophic Benzoate Degrader.</title>
        <authorList>
            <person name="Nobu M.K."/>
            <person name="Narihiro T."/>
            <person name="Qiu Y.-L."/>
            <person name="Ohashi A."/>
            <person name="Liu W.-T."/>
            <person name="Yuji S."/>
        </authorList>
    </citation>
    <scope>NUCLEOTIDE SEQUENCE</scope>
    <source>
        <strain evidence="1">FB</strain>
    </source>
</reference>
<dbReference type="NCBIfam" id="TIGR02548">
    <property type="entry name" value="casB_cse2"/>
    <property type="match status" value="1"/>
</dbReference>
<dbReference type="Proteomes" id="UP000798488">
    <property type="component" value="Unassembled WGS sequence"/>
</dbReference>